<organism evidence="5 6">
    <name type="scientific">Cellulomonas wangsupingiae</name>
    <dbReference type="NCBI Taxonomy" id="2968085"/>
    <lineage>
        <taxon>Bacteria</taxon>
        <taxon>Bacillati</taxon>
        <taxon>Actinomycetota</taxon>
        <taxon>Actinomycetes</taxon>
        <taxon>Micrococcales</taxon>
        <taxon>Cellulomonadaceae</taxon>
        <taxon>Cellulomonas</taxon>
    </lineage>
</organism>
<evidence type="ECO:0000256" key="2">
    <source>
        <dbReference type="ARBA" id="ARBA00022840"/>
    </source>
</evidence>
<dbReference type="PANTHER" id="PTHR32309">
    <property type="entry name" value="TYROSINE-PROTEIN KINASE"/>
    <property type="match status" value="1"/>
</dbReference>
<dbReference type="SUPFAM" id="SSF52540">
    <property type="entry name" value="P-loop containing nucleoside triphosphate hydrolases"/>
    <property type="match status" value="1"/>
</dbReference>
<dbReference type="CDD" id="cd05387">
    <property type="entry name" value="BY-kinase"/>
    <property type="match status" value="1"/>
</dbReference>
<dbReference type="EC" id="2.7.10.2" evidence="5"/>
<dbReference type="Gene3D" id="3.40.50.300">
    <property type="entry name" value="P-loop containing nucleotide triphosphate hydrolases"/>
    <property type="match status" value="1"/>
</dbReference>
<dbReference type="InterPro" id="IPR015223">
    <property type="entry name" value="MipZ"/>
</dbReference>
<keyword evidence="6" id="KW-1185">Reference proteome</keyword>
<feature type="compositionally biased region" description="Basic and acidic residues" evidence="3">
    <location>
        <begin position="529"/>
        <end position="540"/>
    </location>
</feature>
<accession>A0ABY5K6P6</accession>
<evidence type="ECO:0000256" key="1">
    <source>
        <dbReference type="ARBA" id="ARBA00022741"/>
    </source>
</evidence>
<dbReference type="PANTHER" id="PTHR32309:SF31">
    <property type="entry name" value="CAPSULAR EXOPOLYSACCHARIDE FAMILY"/>
    <property type="match status" value="1"/>
</dbReference>
<feature type="transmembrane region" description="Helical" evidence="4">
    <location>
        <begin position="13"/>
        <end position="31"/>
    </location>
</feature>
<dbReference type="InterPro" id="IPR005702">
    <property type="entry name" value="Wzc-like_C"/>
</dbReference>
<evidence type="ECO:0000256" key="4">
    <source>
        <dbReference type="SAM" id="Phobius"/>
    </source>
</evidence>
<evidence type="ECO:0000313" key="6">
    <source>
        <dbReference type="Proteomes" id="UP001317322"/>
    </source>
</evidence>
<dbReference type="GO" id="GO:0004715">
    <property type="term" value="F:non-membrane spanning protein tyrosine kinase activity"/>
    <property type="evidence" value="ECO:0007669"/>
    <property type="project" value="UniProtKB-EC"/>
</dbReference>
<dbReference type="EMBL" id="CP101989">
    <property type="protein sequence ID" value="UUI66020.1"/>
    <property type="molecule type" value="Genomic_DNA"/>
</dbReference>
<dbReference type="InterPro" id="IPR027417">
    <property type="entry name" value="P-loop_NTPase"/>
</dbReference>
<reference evidence="5 6" key="1">
    <citation type="submission" date="2022-07" db="EMBL/GenBank/DDBJ databases">
        <title>Novel species in genus cellulomonas.</title>
        <authorList>
            <person name="Ye L."/>
        </authorList>
    </citation>
    <scope>NUCLEOTIDE SEQUENCE [LARGE SCALE GENOMIC DNA]</scope>
    <source>
        <strain evidence="6">zg-Y908</strain>
    </source>
</reference>
<feature type="region of interest" description="Disordered" evidence="3">
    <location>
        <begin position="436"/>
        <end position="563"/>
    </location>
</feature>
<keyword evidence="5" id="KW-0808">Transferase</keyword>
<evidence type="ECO:0000256" key="3">
    <source>
        <dbReference type="SAM" id="MobiDB-lite"/>
    </source>
</evidence>
<dbReference type="InterPro" id="IPR050445">
    <property type="entry name" value="Bact_polysacc_biosynth/exp"/>
</dbReference>
<sequence length="563" mass="58498">MTLRDVLRSARKHWAWVVLPVVVLTAGMAFVSSRAAPVYRSTATLYVALAAGSSAGELNQGSSYTQGQMTSFARLATLPVTLDPVVRELGLDVSPRSLAGSVAVSSPKESSLLEISVTGGSPERTASVANAVALQLGKVVEDLAPAGEAGSTIEATVVSEAVAPTHPVAPNTRRNVLAALLAGVLLGLVAAWGREALDTRVRHQAELRQVIDVPVLGSIRQRRRAGRGKPVPSAADGARSEDVRRVRANLEMIGRPGAPKVLVFTSALEGEGKSFVASRVAVALAAAGARTLLVDADLRQPTIADQLGVEGEAGLTDCLVGRATLAEVRQDVSPQLSVLASGPVPPNPAELLSYPEFGALLDEAAAQFDVVIVDAPPVVPVADAAVIARRATGVVVVADAHRVRRPQLRQAADAVQLGGGRVVGTILNRERGVADDTYGYGSAERRPGRGRRGRRVAPALVAQPRGAGHAPDGRDPEGPSWPALPTPGEPAPVDELRHPRPAPFEEVLAGEGGDQVDGRETETETEAEAVPRSDADRDPESDAEDAAEAAPPGDPRPSAVLRA</sequence>
<dbReference type="NCBIfam" id="TIGR01007">
    <property type="entry name" value="eps_fam"/>
    <property type="match status" value="1"/>
</dbReference>
<dbReference type="Pfam" id="PF09140">
    <property type="entry name" value="MipZ"/>
    <property type="match status" value="1"/>
</dbReference>
<proteinExistence type="predicted"/>
<dbReference type="RefSeq" id="WP_227564137.1">
    <property type="nucleotide sequence ID" value="NZ_CP101989.1"/>
</dbReference>
<gene>
    <name evidence="5" type="ORF">NP075_04625</name>
</gene>
<keyword evidence="4" id="KW-0812">Transmembrane</keyword>
<protein>
    <submittedName>
        <fullName evidence="5">Polysaccharide biosynthesis tyrosine autokinase</fullName>
        <ecNumber evidence="5">2.7.10.2</ecNumber>
    </submittedName>
</protein>
<dbReference type="Proteomes" id="UP001317322">
    <property type="component" value="Chromosome"/>
</dbReference>
<keyword evidence="4" id="KW-0472">Membrane</keyword>
<evidence type="ECO:0000313" key="5">
    <source>
        <dbReference type="EMBL" id="UUI66020.1"/>
    </source>
</evidence>
<name>A0ABY5K6P6_9CELL</name>
<keyword evidence="1" id="KW-0547">Nucleotide-binding</keyword>
<keyword evidence="4" id="KW-1133">Transmembrane helix</keyword>
<keyword evidence="2" id="KW-0067">ATP-binding</keyword>